<dbReference type="GO" id="GO:0003723">
    <property type="term" value="F:RNA binding"/>
    <property type="evidence" value="ECO:0007669"/>
    <property type="project" value="UniProtKB-KW"/>
</dbReference>
<dbReference type="AlphaFoldDB" id="A0A516KKI8"/>
<dbReference type="InterPro" id="IPR042173">
    <property type="entry name" value="RNase_J_2"/>
</dbReference>
<dbReference type="Proteomes" id="UP000315215">
    <property type="component" value="Chromosome"/>
</dbReference>
<dbReference type="SUPFAM" id="SSF56281">
    <property type="entry name" value="Metallo-hydrolase/oxidoreductase"/>
    <property type="match status" value="1"/>
</dbReference>
<feature type="domain" description="Metallo-beta-lactamase" evidence="3">
    <location>
        <begin position="14"/>
        <end position="233"/>
    </location>
</feature>
<proteinExistence type="predicted"/>
<dbReference type="CDD" id="cd07732">
    <property type="entry name" value="metallo-hydrolase-like_MBL-fold"/>
    <property type="match status" value="1"/>
</dbReference>
<dbReference type="KEGG" id="aqt:FN924_18090"/>
<keyword evidence="1" id="KW-0269">Exonuclease</keyword>
<evidence type="ECO:0000313" key="4">
    <source>
        <dbReference type="EMBL" id="QDP41913.1"/>
    </source>
</evidence>
<keyword evidence="4" id="KW-0378">Hydrolase</keyword>
<accession>A0A516KKI8</accession>
<keyword evidence="5" id="KW-1185">Reference proteome</keyword>
<evidence type="ECO:0000313" key="5">
    <source>
        <dbReference type="Proteomes" id="UP000315215"/>
    </source>
</evidence>
<dbReference type="PANTHER" id="PTHR43694:SF1">
    <property type="entry name" value="RIBONUCLEASE J"/>
    <property type="match status" value="1"/>
</dbReference>
<organism evidence="4 5">
    <name type="scientific">Radiobacillus deserti</name>
    <dbReference type="NCBI Taxonomy" id="2594883"/>
    <lineage>
        <taxon>Bacteria</taxon>
        <taxon>Bacillati</taxon>
        <taxon>Bacillota</taxon>
        <taxon>Bacilli</taxon>
        <taxon>Bacillales</taxon>
        <taxon>Bacillaceae</taxon>
        <taxon>Radiobacillus</taxon>
    </lineage>
</organism>
<dbReference type="OrthoDB" id="9803916at2"/>
<dbReference type="Pfam" id="PF12706">
    <property type="entry name" value="Lactamase_B_2"/>
    <property type="match status" value="1"/>
</dbReference>
<evidence type="ECO:0000256" key="1">
    <source>
        <dbReference type="ARBA" id="ARBA00022839"/>
    </source>
</evidence>
<dbReference type="Gene3D" id="3.60.15.10">
    <property type="entry name" value="Ribonuclease Z/Hydroxyacylglutathione hydrolase-like"/>
    <property type="match status" value="1"/>
</dbReference>
<dbReference type="InterPro" id="IPR001279">
    <property type="entry name" value="Metallo-B-lactamas"/>
</dbReference>
<dbReference type="InterPro" id="IPR036866">
    <property type="entry name" value="RibonucZ/Hydroxyglut_hydro"/>
</dbReference>
<name>A0A516KKI8_9BACI</name>
<keyword evidence="1" id="KW-0540">Nuclease</keyword>
<dbReference type="RefSeq" id="WP_143896925.1">
    <property type="nucleotide sequence ID" value="NZ_CP041666.1"/>
</dbReference>
<protein>
    <submittedName>
        <fullName evidence="4">MBL fold metallo-hydrolase</fullName>
    </submittedName>
</protein>
<evidence type="ECO:0000259" key="3">
    <source>
        <dbReference type="SMART" id="SM00849"/>
    </source>
</evidence>
<dbReference type="SMART" id="SM00849">
    <property type="entry name" value="Lactamase_B"/>
    <property type="match status" value="1"/>
</dbReference>
<evidence type="ECO:0000256" key="2">
    <source>
        <dbReference type="ARBA" id="ARBA00022884"/>
    </source>
</evidence>
<sequence>MTSLIFYGGLRTIGGTIIAVEYKNKRVIFDFGLTYNPAGQVLDGQVMPRPSALTRDYLRLGLIPPIDGVYPQDSLPSHSSILSAQEYEGETAVLISHLHLDHMGAMGLIDPSIPVYMTKESQHLYESLHTIGEGAPGERTYQTCIEEQPFSIGEIIVTPLPVDHDIVGACAFHIETPEGSILYSGDVRLHGAHPDRIQSFVNQSKGKGFDVLIMEGTTLRNEEQLSVEDLTADASNPEDLLTEEKRVPEQIAKELNAVKGIGVFNIYHRNIERIQNMILAGKEASRTVVLEIETAEIASNHLEEANFHIYESEEIQEEKDNLPLWKRRLLEKYPTVSVQEINKNPEAYLLQNSYPNALELLDVNVESGIYIHSNGVPLGSFDPAYDNLHRLLDLIGLEKVQVDCGGHAIPQHLQYLVDELDPKILIPLHSFHPERLFPPNGKQFLPKYGSVYKLLNGDIFEE</sequence>
<keyword evidence="2" id="KW-0694">RNA-binding</keyword>
<gene>
    <name evidence="4" type="ORF">FN924_18090</name>
</gene>
<dbReference type="Gene3D" id="3.40.50.10710">
    <property type="entry name" value="Metallo-hydrolase/oxidoreductase"/>
    <property type="match status" value="1"/>
</dbReference>
<reference evidence="4 5" key="1">
    <citation type="submission" date="2019-07" db="EMBL/GenBank/DDBJ databases">
        <authorList>
            <person name="Li J."/>
        </authorList>
    </citation>
    <scope>NUCLEOTIDE SEQUENCE [LARGE SCALE GENOMIC DNA]</scope>
    <source>
        <strain evidence="4 5">TKL69</strain>
    </source>
</reference>
<dbReference type="GO" id="GO:0004527">
    <property type="term" value="F:exonuclease activity"/>
    <property type="evidence" value="ECO:0007669"/>
    <property type="project" value="UniProtKB-KW"/>
</dbReference>
<dbReference type="EMBL" id="CP041666">
    <property type="protein sequence ID" value="QDP41913.1"/>
    <property type="molecule type" value="Genomic_DNA"/>
</dbReference>
<dbReference type="PANTHER" id="PTHR43694">
    <property type="entry name" value="RIBONUCLEASE J"/>
    <property type="match status" value="1"/>
</dbReference>